<feature type="transmembrane region" description="Helical" evidence="6">
    <location>
        <begin position="89"/>
        <end position="113"/>
    </location>
</feature>
<dbReference type="AlphaFoldDB" id="A0A1Q9JLK9"/>
<dbReference type="Pfam" id="PF03606">
    <property type="entry name" value="DcuC"/>
    <property type="match status" value="1"/>
</dbReference>
<evidence type="ECO:0000256" key="6">
    <source>
        <dbReference type="SAM" id="Phobius"/>
    </source>
</evidence>
<evidence type="ECO:0000256" key="4">
    <source>
        <dbReference type="ARBA" id="ARBA00022989"/>
    </source>
</evidence>
<feature type="transmembrane region" description="Helical" evidence="6">
    <location>
        <begin position="21"/>
        <end position="39"/>
    </location>
</feature>
<feature type="transmembrane region" description="Helical" evidence="6">
    <location>
        <begin position="148"/>
        <end position="164"/>
    </location>
</feature>
<dbReference type="PANTHER" id="PTHR43652">
    <property type="entry name" value="BASIC AMINO ACID ANTIPORTER YFCC-RELATED"/>
    <property type="match status" value="1"/>
</dbReference>
<evidence type="ECO:0000256" key="1">
    <source>
        <dbReference type="ARBA" id="ARBA00004651"/>
    </source>
</evidence>
<keyword evidence="4 6" id="KW-1133">Transmembrane helix</keyword>
<dbReference type="InterPro" id="IPR018385">
    <property type="entry name" value="C4_dicarb_anaerob_car-like"/>
</dbReference>
<name>A0A1Q9JLK9_9FIRM</name>
<gene>
    <name evidence="7" type="ORF">BHK98_12610</name>
</gene>
<sequence length="472" mass="51607">MEQEEMLSPPETVKQKKSVDPMVILAVIIVIAAIATWLIPAGSFDRIAVKGADYDKIDMDSFRFVTQKPLGWFDLFMSFTKGLQGAGDIIFFLLIMGGVFQVVEYTGALHAGLSNLVIRLKGKEMLLVPVSIFLFSLISATAACCEEYLAFLPLMYIICVAVGFDSITAVALLFVSSAVGYAGGMMNAFTVGVAQNISGLGMFSGMWYRWIVWAVLATLTSIMVMRHARMVRNHPERNEMLETDRKYAEQLDLGEVQPMTRREALILVVFAGAFVAVAFCIIRLHFYIDEMSAIFLIVMVLVAIIGKIGPSTVAEQFVKGCSNLLWAALIIGMCKAVTNILTDAGIMDTMVWAMGNLLQDLPHSVTASGMFVLQDLLNIMIPSGSGQAAVTMPFMAPLSDVLGLNRQVAVLAFQMGDAFTNVVTPTSGELMAALAICHIPYKKWFRFLAPIWAVWAVAACVFLVIAVQIGYH</sequence>
<evidence type="ECO:0000313" key="7">
    <source>
        <dbReference type="EMBL" id="OLR57066.1"/>
    </source>
</evidence>
<reference evidence="7 8" key="1">
    <citation type="journal article" date="2016" name="Appl. Environ. Microbiol.">
        <title>Function and Phylogeny of Bacterial Butyryl Coenzyme A:Acetate Transferases and Their Diversity in the Proximal Colon of Swine.</title>
        <authorList>
            <person name="Trachsel J."/>
            <person name="Bayles D.O."/>
            <person name="Looft T."/>
            <person name="Levine U.Y."/>
            <person name="Allen H.K."/>
        </authorList>
    </citation>
    <scope>NUCLEOTIDE SEQUENCE [LARGE SCALE GENOMIC DNA]</scope>
    <source>
        <strain evidence="7 8">68-3-10</strain>
    </source>
</reference>
<comment type="subcellular location">
    <subcellularLocation>
        <location evidence="1">Cell membrane</location>
        <topology evidence="1">Multi-pass membrane protein</topology>
    </subcellularLocation>
</comment>
<dbReference type="OrthoDB" id="255482at2"/>
<evidence type="ECO:0000256" key="5">
    <source>
        <dbReference type="ARBA" id="ARBA00023136"/>
    </source>
</evidence>
<dbReference type="GO" id="GO:0005886">
    <property type="term" value="C:plasma membrane"/>
    <property type="evidence" value="ECO:0007669"/>
    <property type="project" value="UniProtKB-SubCell"/>
</dbReference>
<feature type="transmembrane region" description="Helical" evidence="6">
    <location>
        <begin position="125"/>
        <end position="142"/>
    </location>
</feature>
<dbReference type="Proteomes" id="UP000187404">
    <property type="component" value="Unassembled WGS sequence"/>
</dbReference>
<evidence type="ECO:0000313" key="8">
    <source>
        <dbReference type="Proteomes" id="UP000187404"/>
    </source>
</evidence>
<organism evidence="7 8">
    <name type="scientific">Hornefia porci</name>
    <dbReference type="NCBI Taxonomy" id="2652292"/>
    <lineage>
        <taxon>Bacteria</taxon>
        <taxon>Bacillati</taxon>
        <taxon>Bacillota</taxon>
        <taxon>Clostridia</taxon>
        <taxon>Peptostreptococcales</taxon>
        <taxon>Anaerovoracaceae</taxon>
        <taxon>Hornefia</taxon>
    </lineage>
</organism>
<evidence type="ECO:0000256" key="3">
    <source>
        <dbReference type="ARBA" id="ARBA00022692"/>
    </source>
</evidence>
<keyword evidence="5 6" id="KW-0472">Membrane</keyword>
<feature type="transmembrane region" description="Helical" evidence="6">
    <location>
        <begin position="264"/>
        <end position="286"/>
    </location>
</feature>
<keyword evidence="2" id="KW-1003">Cell membrane</keyword>
<keyword evidence="8" id="KW-1185">Reference proteome</keyword>
<dbReference type="PANTHER" id="PTHR43652:SF2">
    <property type="entry name" value="BASIC AMINO ACID ANTIPORTER YFCC-RELATED"/>
    <property type="match status" value="1"/>
</dbReference>
<feature type="transmembrane region" description="Helical" evidence="6">
    <location>
        <begin position="447"/>
        <end position="471"/>
    </location>
</feature>
<proteinExistence type="predicted"/>
<keyword evidence="3 6" id="KW-0812">Transmembrane</keyword>
<accession>A0A1Q9JLK9</accession>
<feature type="transmembrane region" description="Helical" evidence="6">
    <location>
        <begin position="292"/>
        <end position="309"/>
    </location>
</feature>
<comment type="caution">
    <text evidence="7">The sequence shown here is derived from an EMBL/GenBank/DDBJ whole genome shotgun (WGS) entry which is preliminary data.</text>
</comment>
<feature type="transmembrane region" description="Helical" evidence="6">
    <location>
        <begin position="206"/>
        <end position="225"/>
    </location>
</feature>
<dbReference type="EMBL" id="MJIE01000001">
    <property type="protein sequence ID" value="OLR57066.1"/>
    <property type="molecule type" value="Genomic_DNA"/>
</dbReference>
<dbReference type="InterPro" id="IPR051679">
    <property type="entry name" value="DASS-Related_Transporters"/>
</dbReference>
<protein>
    <submittedName>
        <fullName evidence="7">C4-dicarboxylate ABC transporter permease</fullName>
    </submittedName>
</protein>
<evidence type="ECO:0000256" key="2">
    <source>
        <dbReference type="ARBA" id="ARBA00022475"/>
    </source>
</evidence>